<evidence type="ECO:0000256" key="4">
    <source>
        <dbReference type="ARBA" id="ARBA00023277"/>
    </source>
</evidence>
<sequence>MRKIIKNAQIPFNGIMTKDNDVLIEDGIIKYVGQLKEKESKNNEIIDASNYYLIPGFIDCHGANGYDAYELKQMAIDYASRGVTGFYVTIGPESNQEYFRMFEECRKAFGSDYLGACFLGIHLEGPFLSLEKKGAMDEKKLRQVVTPEEVEELIDAGADVIKIITISPELEGAYEAINKFAEAGIVVSLGHSMATYKQAMRGIEEGATQVTHMYNAMRAYEHREPGIMGAAILSDDIYCELIMDCVHVSEEAMKILIKSKGTDKIMAVSDGDIKFGHDSSDRETEDYIIKDGAIYLKNGVLYGSTRDVADHFKTIIVKLGLGIPDAVKMTSTNCGTHMKIKKGKIEKGFDADFNFVDSSFKVRKTFISGQEIIL</sequence>
<feature type="binding site" evidence="7">
    <location>
        <position position="135"/>
    </location>
    <ligand>
        <name>substrate</name>
    </ligand>
</feature>
<dbReference type="NCBIfam" id="TIGR00221">
    <property type="entry name" value="nagA"/>
    <property type="match status" value="1"/>
</dbReference>
<organism evidence="10 11">
    <name type="scientific">Acidilutibacter cellobiosedens</name>
    <dbReference type="NCBI Taxonomy" id="2507161"/>
    <lineage>
        <taxon>Bacteria</taxon>
        <taxon>Bacillati</taxon>
        <taxon>Bacillota</taxon>
        <taxon>Tissierellia</taxon>
        <taxon>Tissierellales</taxon>
        <taxon>Acidilutibacteraceae</taxon>
        <taxon>Acidilutibacter</taxon>
    </lineage>
</organism>
<dbReference type="EMBL" id="CP035282">
    <property type="protein sequence ID" value="QAT62572.1"/>
    <property type="molecule type" value="Genomic_DNA"/>
</dbReference>
<dbReference type="Gene3D" id="3.20.20.140">
    <property type="entry name" value="Metal-dependent hydrolases"/>
    <property type="match status" value="1"/>
</dbReference>
<dbReference type="Proteomes" id="UP000287969">
    <property type="component" value="Chromosome"/>
</dbReference>
<evidence type="ECO:0000256" key="7">
    <source>
        <dbReference type="PIRSR" id="PIRSR038994-2"/>
    </source>
</evidence>
<dbReference type="GO" id="GO:0046872">
    <property type="term" value="F:metal ion binding"/>
    <property type="evidence" value="ECO:0007669"/>
    <property type="project" value="UniProtKB-KW"/>
</dbReference>
<dbReference type="GO" id="GO:0006046">
    <property type="term" value="P:N-acetylglucosamine catabolic process"/>
    <property type="evidence" value="ECO:0007669"/>
    <property type="project" value="TreeGrafter"/>
</dbReference>
<protein>
    <submittedName>
        <fullName evidence="10">N-acetylglucosamine-6-phosphate deacetylase</fullName>
        <ecNumber evidence="10">3.5.1.25</ecNumber>
    </submittedName>
</protein>
<dbReference type="SUPFAM" id="SSF51338">
    <property type="entry name" value="Composite domain of metallo-dependent hydrolases"/>
    <property type="match status" value="1"/>
</dbReference>
<name>A0A410QER9_9FIRM</name>
<keyword evidence="4 5" id="KW-0119">Carbohydrate metabolism</keyword>
<dbReference type="RefSeq" id="WP_128753010.1">
    <property type="nucleotide sequence ID" value="NZ_CP035282.1"/>
</dbReference>
<evidence type="ECO:0000256" key="1">
    <source>
        <dbReference type="ARBA" id="ARBA00010716"/>
    </source>
</evidence>
<reference evidence="11" key="1">
    <citation type="submission" date="2019-01" db="EMBL/GenBank/DDBJ databases">
        <title>Draft genomes of a novel of Sporanaerobacter strains.</title>
        <authorList>
            <person name="Ma S."/>
        </authorList>
    </citation>
    <scope>NUCLEOTIDE SEQUENCE [LARGE SCALE GENOMIC DNA]</scope>
    <source>
        <strain evidence="11">NJN-17</strain>
    </source>
</reference>
<dbReference type="PANTHER" id="PTHR11113">
    <property type="entry name" value="N-ACETYLGLUCOSAMINE-6-PHOSPHATE DEACETYLASE"/>
    <property type="match status" value="1"/>
</dbReference>
<feature type="binding site" evidence="7">
    <location>
        <position position="223"/>
    </location>
    <ligand>
        <name>substrate</name>
    </ligand>
</feature>
<feature type="binding site" evidence="7">
    <location>
        <begin position="301"/>
        <end position="303"/>
    </location>
    <ligand>
        <name>substrate</name>
    </ligand>
</feature>
<dbReference type="InterPro" id="IPR003764">
    <property type="entry name" value="GlcNAc_6-P_deAcase"/>
</dbReference>
<comment type="similarity">
    <text evidence="1 5">Belongs to the metallo-dependent hydrolases superfamily. NagA family.</text>
</comment>
<dbReference type="InterPro" id="IPR006680">
    <property type="entry name" value="Amidohydro-rel"/>
</dbReference>
<feature type="binding site" evidence="8">
    <location>
        <position position="191"/>
    </location>
    <ligand>
        <name>Zn(2+)</name>
        <dbReference type="ChEBI" id="CHEBI:29105"/>
    </ligand>
</feature>
<feature type="binding site" evidence="7">
    <location>
        <begin position="215"/>
        <end position="216"/>
    </location>
    <ligand>
        <name>substrate</name>
    </ligand>
</feature>
<evidence type="ECO:0000259" key="9">
    <source>
        <dbReference type="Pfam" id="PF01979"/>
    </source>
</evidence>
<comment type="cofactor">
    <cofactor evidence="8">
        <name>a divalent metal cation</name>
        <dbReference type="ChEBI" id="CHEBI:60240"/>
    </cofactor>
    <text evidence="8">Binds 1 divalent metal cation per subunit.</text>
</comment>
<dbReference type="OrthoDB" id="9776488at2"/>
<feature type="binding site" evidence="7">
    <location>
        <position position="247"/>
    </location>
    <ligand>
        <name>substrate</name>
    </ligand>
</feature>
<evidence type="ECO:0000256" key="3">
    <source>
        <dbReference type="ARBA" id="ARBA00022801"/>
    </source>
</evidence>
<dbReference type="KEGG" id="spoa:EQM13_13865"/>
<dbReference type="PANTHER" id="PTHR11113:SF14">
    <property type="entry name" value="N-ACETYLGLUCOSAMINE-6-PHOSPHATE DEACETYLASE"/>
    <property type="match status" value="1"/>
</dbReference>
<gene>
    <name evidence="10" type="primary">nagA</name>
    <name evidence="10" type="ORF">EQM13_13865</name>
</gene>
<accession>A0A410QER9</accession>
<dbReference type="Pfam" id="PF01979">
    <property type="entry name" value="Amidohydro_1"/>
    <property type="match status" value="1"/>
</dbReference>
<dbReference type="PIRSF" id="PIRSF038994">
    <property type="entry name" value="NagA"/>
    <property type="match status" value="1"/>
</dbReference>
<proteinExistence type="inferred from homology"/>
<dbReference type="InterPro" id="IPR032466">
    <property type="entry name" value="Metal_Hydrolase"/>
</dbReference>
<keyword evidence="2 8" id="KW-0479">Metal-binding</keyword>
<dbReference type="EC" id="3.5.1.25" evidence="10"/>
<feature type="binding site" evidence="8">
    <location>
        <position position="124"/>
    </location>
    <ligand>
        <name>Zn(2+)</name>
        <dbReference type="ChEBI" id="CHEBI:29105"/>
    </ligand>
</feature>
<evidence type="ECO:0000256" key="6">
    <source>
        <dbReference type="PIRSR" id="PIRSR038994-1"/>
    </source>
</evidence>
<feature type="domain" description="Amidohydrolase-related" evidence="9">
    <location>
        <begin position="52"/>
        <end position="371"/>
    </location>
</feature>
<dbReference type="InterPro" id="IPR011059">
    <property type="entry name" value="Metal-dep_hydrolase_composite"/>
</dbReference>
<dbReference type="AlphaFoldDB" id="A0A410QER9"/>
<feature type="binding site" evidence="8">
    <location>
        <position position="212"/>
    </location>
    <ligand>
        <name>Zn(2+)</name>
        <dbReference type="ChEBI" id="CHEBI:29105"/>
    </ligand>
</feature>
<dbReference type="Gene3D" id="2.30.40.10">
    <property type="entry name" value="Urease, subunit C, domain 1"/>
    <property type="match status" value="1"/>
</dbReference>
<evidence type="ECO:0000313" key="10">
    <source>
        <dbReference type="EMBL" id="QAT62572.1"/>
    </source>
</evidence>
<keyword evidence="11" id="KW-1185">Reference proteome</keyword>
<evidence type="ECO:0000256" key="2">
    <source>
        <dbReference type="ARBA" id="ARBA00022723"/>
    </source>
</evidence>
<dbReference type="GO" id="GO:0008448">
    <property type="term" value="F:N-acetylglucosamine-6-phosphate deacetylase activity"/>
    <property type="evidence" value="ECO:0007669"/>
    <property type="project" value="UniProtKB-EC"/>
</dbReference>
<feature type="active site" description="Proton donor/acceptor" evidence="6">
    <location>
        <position position="270"/>
    </location>
</feature>
<dbReference type="SUPFAM" id="SSF51556">
    <property type="entry name" value="Metallo-dependent hydrolases"/>
    <property type="match status" value="1"/>
</dbReference>
<evidence type="ECO:0000256" key="8">
    <source>
        <dbReference type="PIRSR" id="PIRSR038994-3"/>
    </source>
</evidence>
<keyword evidence="3 5" id="KW-0378">Hydrolase</keyword>
<evidence type="ECO:0000313" key="11">
    <source>
        <dbReference type="Proteomes" id="UP000287969"/>
    </source>
</evidence>
<evidence type="ECO:0000256" key="5">
    <source>
        <dbReference type="PIRNR" id="PIRNR038994"/>
    </source>
</evidence>